<sequence>PQTYNWVQDKSVTDGPRPGFKKVLSENYISDEVLRKITPCGSRAGLAKYLDEILKPLLDDNEYNKRPKLD</sequence>
<keyword evidence="2" id="KW-1185">Reference proteome</keyword>
<comment type="caution">
    <text evidence="1">The sequence shown here is derived from an EMBL/GenBank/DDBJ whole genome shotgun (WGS) entry which is preliminary data.</text>
</comment>
<proteinExistence type="predicted"/>
<name>A0A814T5P4_9BILA</name>
<gene>
    <name evidence="1" type="ORF">OXX778_LOCUS23485</name>
</gene>
<accession>A0A814T5P4</accession>
<dbReference type="AlphaFoldDB" id="A0A814T5P4"/>
<evidence type="ECO:0000313" key="1">
    <source>
        <dbReference type="EMBL" id="CAF1156916.1"/>
    </source>
</evidence>
<reference evidence="1" key="1">
    <citation type="submission" date="2021-02" db="EMBL/GenBank/DDBJ databases">
        <authorList>
            <person name="Nowell W R."/>
        </authorList>
    </citation>
    <scope>NUCLEOTIDE SEQUENCE</scope>
    <source>
        <strain evidence="1">Ploen Becks lab</strain>
    </source>
</reference>
<organism evidence="1 2">
    <name type="scientific">Brachionus calyciflorus</name>
    <dbReference type="NCBI Taxonomy" id="104777"/>
    <lineage>
        <taxon>Eukaryota</taxon>
        <taxon>Metazoa</taxon>
        <taxon>Spiralia</taxon>
        <taxon>Gnathifera</taxon>
        <taxon>Rotifera</taxon>
        <taxon>Eurotatoria</taxon>
        <taxon>Monogononta</taxon>
        <taxon>Pseudotrocha</taxon>
        <taxon>Ploima</taxon>
        <taxon>Brachionidae</taxon>
        <taxon>Brachionus</taxon>
    </lineage>
</organism>
<dbReference type="Proteomes" id="UP000663879">
    <property type="component" value="Unassembled WGS sequence"/>
</dbReference>
<evidence type="ECO:0000313" key="2">
    <source>
        <dbReference type="Proteomes" id="UP000663879"/>
    </source>
</evidence>
<dbReference type="EMBL" id="CAJNOC010013049">
    <property type="protein sequence ID" value="CAF1156916.1"/>
    <property type="molecule type" value="Genomic_DNA"/>
</dbReference>
<feature type="non-terminal residue" evidence="1">
    <location>
        <position position="1"/>
    </location>
</feature>
<protein>
    <submittedName>
        <fullName evidence="1">Uncharacterized protein</fullName>
    </submittedName>
</protein>